<proteinExistence type="predicted"/>
<dbReference type="Proteomes" id="UP000257109">
    <property type="component" value="Unassembled WGS sequence"/>
</dbReference>
<accession>A0A371GVM5</accession>
<gene>
    <name evidence="1" type="ORF">CR513_22998</name>
</gene>
<dbReference type="PANTHER" id="PTHR24559:SF444">
    <property type="entry name" value="REVERSE TRANSCRIPTASE DOMAIN-CONTAINING PROTEIN"/>
    <property type="match status" value="1"/>
</dbReference>
<dbReference type="EMBL" id="QJKJ01004329">
    <property type="protein sequence ID" value="RDX94604.1"/>
    <property type="molecule type" value="Genomic_DNA"/>
</dbReference>
<name>A0A371GVM5_MUCPR</name>
<dbReference type="PANTHER" id="PTHR24559">
    <property type="entry name" value="TRANSPOSON TY3-I GAG-POL POLYPROTEIN"/>
    <property type="match status" value="1"/>
</dbReference>
<organism evidence="1 2">
    <name type="scientific">Mucuna pruriens</name>
    <name type="common">Velvet bean</name>
    <name type="synonym">Dolichos pruriens</name>
    <dbReference type="NCBI Taxonomy" id="157652"/>
    <lineage>
        <taxon>Eukaryota</taxon>
        <taxon>Viridiplantae</taxon>
        <taxon>Streptophyta</taxon>
        <taxon>Embryophyta</taxon>
        <taxon>Tracheophyta</taxon>
        <taxon>Spermatophyta</taxon>
        <taxon>Magnoliopsida</taxon>
        <taxon>eudicotyledons</taxon>
        <taxon>Gunneridae</taxon>
        <taxon>Pentapetalae</taxon>
        <taxon>rosids</taxon>
        <taxon>fabids</taxon>
        <taxon>Fabales</taxon>
        <taxon>Fabaceae</taxon>
        <taxon>Papilionoideae</taxon>
        <taxon>50 kb inversion clade</taxon>
        <taxon>NPAAA clade</taxon>
        <taxon>indigoferoid/millettioid clade</taxon>
        <taxon>Phaseoleae</taxon>
        <taxon>Mucuna</taxon>
    </lineage>
</organism>
<dbReference type="STRING" id="157652.A0A371GVM5"/>
<dbReference type="InterPro" id="IPR053134">
    <property type="entry name" value="RNA-dir_DNA_polymerase"/>
</dbReference>
<dbReference type="AlphaFoldDB" id="A0A371GVM5"/>
<dbReference type="OrthoDB" id="1723412at2759"/>
<evidence type="ECO:0000313" key="1">
    <source>
        <dbReference type="EMBL" id="RDX94604.1"/>
    </source>
</evidence>
<sequence length="125" mass="14408">MHIINYMPTISDLANVVKIANSMIDVTNLTDMTLDEISDQVTRVEIANRACVDVTHKDHFPLPFIDQVLERLARNSHYCFLDGFFGYMQIYIALVDQHKTTFTCPFSTFAYTRLQFGLYNVPSTF</sequence>
<dbReference type="InterPro" id="IPR043502">
    <property type="entry name" value="DNA/RNA_pol_sf"/>
</dbReference>
<dbReference type="InterPro" id="IPR043128">
    <property type="entry name" value="Rev_trsase/Diguanyl_cyclase"/>
</dbReference>
<evidence type="ECO:0008006" key="3">
    <source>
        <dbReference type="Google" id="ProtNLM"/>
    </source>
</evidence>
<dbReference type="Gene3D" id="3.10.10.10">
    <property type="entry name" value="HIV Type 1 Reverse Transcriptase, subunit A, domain 1"/>
    <property type="match status" value="1"/>
</dbReference>
<dbReference type="Gene3D" id="3.30.70.270">
    <property type="match status" value="1"/>
</dbReference>
<feature type="non-terminal residue" evidence="1">
    <location>
        <position position="1"/>
    </location>
</feature>
<reference evidence="1" key="1">
    <citation type="submission" date="2018-05" db="EMBL/GenBank/DDBJ databases">
        <title>Draft genome of Mucuna pruriens seed.</title>
        <authorList>
            <person name="Nnadi N.E."/>
            <person name="Vos R."/>
            <person name="Hasami M.H."/>
            <person name="Devisetty U.K."/>
            <person name="Aguiy J.C."/>
        </authorList>
    </citation>
    <scope>NUCLEOTIDE SEQUENCE [LARGE SCALE GENOMIC DNA]</scope>
    <source>
        <strain evidence="1">JCA_2017</strain>
    </source>
</reference>
<evidence type="ECO:0000313" key="2">
    <source>
        <dbReference type="Proteomes" id="UP000257109"/>
    </source>
</evidence>
<dbReference type="SUPFAM" id="SSF56672">
    <property type="entry name" value="DNA/RNA polymerases"/>
    <property type="match status" value="1"/>
</dbReference>
<comment type="caution">
    <text evidence="1">The sequence shown here is derived from an EMBL/GenBank/DDBJ whole genome shotgun (WGS) entry which is preliminary data.</text>
</comment>
<keyword evidence="2" id="KW-1185">Reference proteome</keyword>
<protein>
    <recommendedName>
        <fullName evidence="3">Reverse transcriptase domain-containing protein</fullName>
    </recommendedName>
</protein>